<name>A0AA88H454_ARTSF</name>
<accession>A0AA88H454</accession>
<dbReference type="EMBL" id="JAVRJZ010000021">
    <property type="protein sequence ID" value="KAK2704395.1"/>
    <property type="molecule type" value="Genomic_DNA"/>
</dbReference>
<dbReference type="AlphaFoldDB" id="A0AA88H454"/>
<sequence length="280" mass="31654">MVQRHRVTSVAWRCPRCPKTFAIVAGVAGHLPHCKGSSPREASEPGVYCRRKRMRNEASEVNDNEGRLLCVVDGCGRSFTSATGLGHQHPVIHNERFAGVKRAHWKDDEWRRVAHFEIECRDLVNVNQYIAPKLPGRTGEAVKKVRKRHDYLEILEDVRRWATDGRANLVSPPNKRYRTIDPLNASEVMEQIEDGDEALFRSHPEISVPQFEGATLEAKSFKTTALLAVEGKISVDTLFREFSDRYLKSAREKRMTGGRGRGGGRSGNRQEPAKDTKAKR</sequence>
<evidence type="ECO:0000313" key="2">
    <source>
        <dbReference type="EMBL" id="KAK2704395.1"/>
    </source>
</evidence>
<organism evidence="2 3">
    <name type="scientific">Artemia franciscana</name>
    <name type="common">Brine shrimp</name>
    <name type="synonym">Artemia sanfranciscana</name>
    <dbReference type="NCBI Taxonomy" id="6661"/>
    <lineage>
        <taxon>Eukaryota</taxon>
        <taxon>Metazoa</taxon>
        <taxon>Ecdysozoa</taxon>
        <taxon>Arthropoda</taxon>
        <taxon>Crustacea</taxon>
        <taxon>Branchiopoda</taxon>
        <taxon>Anostraca</taxon>
        <taxon>Artemiidae</taxon>
        <taxon>Artemia</taxon>
    </lineage>
</organism>
<feature type="region of interest" description="Disordered" evidence="1">
    <location>
        <begin position="250"/>
        <end position="280"/>
    </location>
</feature>
<gene>
    <name evidence="2" type="ORF">QYM36_016701</name>
</gene>
<dbReference type="Proteomes" id="UP001187531">
    <property type="component" value="Unassembled WGS sequence"/>
</dbReference>
<evidence type="ECO:0000313" key="3">
    <source>
        <dbReference type="Proteomes" id="UP001187531"/>
    </source>
</evidence>
<reference evidence="2" key="1">
    <citation type="submission" date="2023-07" db="EMBL/GenBank/DDBJ databases">
        <title>Chromosome-level genome assembly of Artemia franciscana.</title>
        <authorList>
            <person name="Jo E."/>
        </authorList>
    </citation>
    <scope>NUCLEOTIDE SEQUENCE</scope>
    <source>
        <tissue evidence="2">Whole body</tissue>
    </source>
</reference>
<feature type="compositionally biased region" description="Basic and acidic residues" evidence="1">
    <location>
        <begin position="271"/>
        <end position="280"/>
    </location>
</feature>
<feature type="compositionally biased region" description="Gly residues" evidence="1">
    <location>
        <begin position="257"/>
        <end position="266"/>
    </location>
</feature>
<protein>
    <submittedName>
        <fullName evidence="2">Uncharacterized protein</fullName>
    </submittedName>
</protein>
<comment type="caution">
    <text evidence="2">The sequence shown here is derived from an EMBL/GenBank/DDBJ whole genome shotgun (WGS) entry which is preliminary data.</text>
</comment>
<proteinExistence type="predicted"/>
<evidence type="ECO:0000256" key="1">
    <source>
        <dbReference type="SAM" id="MobiDB-lite"/>
    </source>
</evidence>
<keyword evidence="3" id="KW-1185">Reference proteome</keyword>